<protein>
    <submittedName>
        <fullName evidence="2">Uncharacterized protein</fullName>
    </submittedName>
</protein>
<gene>
    <name evidence="2" type="ORF">PHACADRAFT_24172</name>
</gene>
<dbReference type="EMBL" id="JH930468">
    <property type="protein sequence ID" value="EKM60943.1"/>
    <property type="molecule type" value="Genomic_DNA"/>
</dbReference>
<dbReference type="InParanoid" id="K5WAI6"/>
<feature type="compositionally biased region" description="Polar residues" evidence="1">
    <location>
        <begin position="28"/>
        <end position="45"/>
    </location>
</feature>
<dbReference type="RefSeq" id="XP_007389580.1">
    <property type="nucleotide sequence ID" value="XM_007389518.1"/>
</dbReference>
<evidence type="ECO:0000313" key="2">
    <source>
        <dbReference type="EMBL" id="EKM60943.1"/>
    </source>
</evidence>
<keyword evidence="3" id="KW-1185">Reference proteome</keyword>
<evidence type="ECO:0000256" key="1">
    <source>
        <dbReference type="SAM" id="MobiDB-lite"/>
    </source>
</evidence>
<sequence length="338" mass="36166">MRLDCVLVARPPHKRRRIDSQAGRTDVTAPTSQRPMRPTVSLSSVKKQRASSAGAVTKKTPFQPTGSGKSTVGSTTTAATFGLLTPTSTATAQHTPNDAPSGTEKGHPAIPESDIVYGTNPDSEPLILPTASTRAASQAPASLLAANEPPPDVLLRQSPPHRQDVPGCDGLENADPSLVSFELLDVPDLPSWVSTSVPSLDDTGRLSQQERELYLPSGVSSVLTAMKHSLASERAARLRAETLYELETRLRAAAQRKTEHEALLRARAEREAERQRAENARIQRRHREWISATSASLVDSLTQFSERLLKEAGALSRPLSSTPAPQAAKTSSAGDAAD</sequence>
<organism evidence="2 3">
    <name type="scientific">Phanerochaete carnosa (strain HHB-10118-sp)</name>
    <name type="common">White-rot fungus</name>
    <name type="synonym">Peniophora carnosa</name>
    <dbReference type="NCBI Taxonomy" id="650164"/>
    <lineage>
        <taxon>Eukaryota</taxon>
        <taxon>Fungi</taxon>
        <taxon>Dikarya</taxon>
        <taxon>Basidiomycota</taxon>
        <taxon>Agaricomycotina</taxon>
        <taxon>Agaricomycetes</taxon>
        <taxon>Polyporales</taxon>
        <taxon>Phanerochaetaceae</taxon>
        <taxon>Phanerochaete</taxon>
    </lineage>
</organism>
<feature type="compositionally biased region" description="Low complexity" evidence="1">
    <location>
        <begin position="65"/>
        <end position="74"/>
    </location>
</feature>
<feature type="region of interest" description="Disordered" evidence="1">
    <location>
        <begin position="87"/>
        <end position="108"/>
    </location>
</feature>
<evidence type="ECO:0000313" key="3">
    <source>
        <dbReference type="Proteomes" id="UP000008370"/>
    </source>
</evidence>
<accession>K5WAI6</accession>
<dbReference type="AlphaFoldDB" id="K5WAI6"/>
<proteinExistence type="predicted"/>
<feature type="region of interest" description="Disordered" evidence="1">
    <location>
        <begin position="10"/>
        <end position="74"/>
    </location>
</feature>
<feature type="compositionally biased region" description="Polar residues" evidence="1">
    <location>
        <begin position="87"/>
        <end position="100"/>
    </location>
</feature>
<reference evidence="2 3" key="1">
    <citation type="journal article" date="2012" name="BMC Genomics">
        <title>Comparative genomics of the white-rot fungi, Phanerochaete carnosa and P. chrysosporium, to elucidate the genetic basis of the distinct wood types they colonize.</title>
        <authorList>
            <person name="Suzuki H."/>
            <person name="MacDonald J."/>
            <person name="Syed K."/>
            <person name="Salamov A."/>
            <person name="Hori C."/>
            <person name="Aerts A."/>
            <person name="Henrissat B."/>
            <person name="Wiebenga A."/>
            <person name="vanKuyk P.A."/>
            <person name="Barry K."/>
            <person name="Lindquist E."/>
            <person name="LaButti K."/>
            <person name="Lapidus A."/>
            <person name="Lucas S."/>
            <person name="Coutinho P."/>
            <person name="Gong Y."/>
            <person name="Samejima M."/>
            <person name="Mahadevan R."/>
            <person name="Abou-Zaid M."/>
            <person name="de Vries R.P."/>
            <person name="Igarashi K."/>
            <person name="Yadav J.S."/>
            <person name="Grigoriev I.V."/>
            <person name="Master E.R."/>
        </authorList>
    </citation>
    <scope>NUCLEOTIDE SEQUENCE [LARGE SCALE GENOMIC DNA]</scope>
    <source>
        <strain evidence="2 3">HHB-10118-sp</strain>
    </source>
</reference>
<dbReference type="HOGENOM" id="CLU_821605_0_0_1"/>
<dbReference type="GeneID" id="18913678"/>
<dbReference type="KEGG" id="pco:PHACADRAFT_24172"/>
<dbReference type="Proteomes" id="UP000008370">
    <property type="component" value="Unassembled WGS sequence"/>
</dbReference>
<feature type="compositionally biased region" description="Polar residues" evidence="1">
    <location>
        <begin position="318"/>
        <end position="338"/>
    </location>
</feature>
<name>K5WAI6_PHACS</name>
<feature type="region of interest" description="Disordered" evidence="1">
    <location>
        <begin position="314"/>
        <end position="338"/>
    </location>
</feature>